<gene>
    <name evidence="3" type="ORF">L3Y34_002398</name>
</gene>
<name>A0AAE9DG29_CAEBR</name>
<proteinExistence type="inferred from homology"/>
<dbReference type="Pfam" id="PF10259">
    <property type="entry name" value="Rogdi_lz"/>
    <property type="match status" value="1"/>
</dbReference>
<dbReference type="Proteomes" id="UP000827892">
    <property type="component" value="Chromosome III"/>
</dbReference>
<evidence type="ECO:0000313" key="3">
    <source>
        <dbReference type="EMBL" id="ULU02779.1"/>
    </source>
</evidence>
<reference evidence="3 4" key="1">
    <citation type="submission" date="2022-05" db="EMBL/GenBank/DDBJ databases">
        <title>Chromosome-level reference genomes for two strains of Caenorhabditis briggsae: an improved platform for comparative genomics.</title>
        <authorList>
            <person name="Stevens L."/>
            <person name="Andersen E.C."/>
        </authorList>
    </citation>
    <scope>NUCLEOTIDE SEQUENCE [LARGE SCALE GENOMIC DNA]</scope>
    <source>
        <strain evidence="3">QX1410_ONT</strain>
        <tissue evidence="3">Whole-organism</tissue>
    </source>
</reference>
<dbReference type="KEGG" id="cbr:CBG_09181"/>
<organism evidence="3 4">
    <name type="scientific">Caenorhabditis briggsae</name>
    <dbReference type="NCBI Taxonomy" id="6238"/>
    <lineage>
        <taxon>Eukaryota</taxon>
        <taxon>Metazoa</taxon>
        <taxon>Ecdysozoa</taxon>
        <taxon>Nematoda</taxon>
        <taxon>Chromadorea</taxon>
        <taxon>Rhabditida</taxon>
        <taxon>Rhabditina</taxon>
        <taxon>Rhabditomorpha</taxon>
        <taxon>Rhabditoidea</taxon>
        <taxon>Rhabditidae</taxon>
        <taxon>Peloderinae</taxon>
        <taxon>Caenorhabditis</taxon>
    </lineage>
</organism>
<evidence type="ECO:0000256" key="2">
    <source>
        <dbReference type="SAM" id="MobiDB-lite"/>
    </source>
</evidence>
<dbReference type="AlphaFoldDB" id="A0AAE9DG29"/>
<comment type="similarity">
    <text evidence="1">Belongs to the rogdi family.</text>
</comment>
<protein>
    <submittedName>
        <fullName evidence="3">Uncharacterized protein</fullName>
    </submittedName>
</protein>
<dbReference type="InterPro" id="IPR028241">
    <property type="entry name" value="RAVE2/Rogdi"/>
</dbReference>
<dbReference type="PANTHER" id="PTHR13618:SF1">
    <property type="entry name" value="PROTEIN ROGDI HOMOLOG"/>
    <property type="match status" value="1"/>
</dbReference>
<sequence length="295" mass="33445">MEGQQHSLTITTNYPPAPLSPNPQDDRDKIRQNKDDENLWIQRHDIEKTLHGALGHLKTCCTILNLSAKCDERLKIDFSHGTTEKYQLMSRTGSSDNLKASVTLLDDNVIQAEVTVKYPKAGGGYYRAFAQPDVQWKLQQLQDLGNHIARVTIMLCDLQEELQFLRGNVDGGTDSFSLSTGKRILDELKVTMNEISLARNSIMLPRKRSLLELCYFPPTRKFVPPLPQDQLISFYISCCRLVCASYQMVPKTVHPQGLSVFMAESQLPHLDEVIKHLNIVMTILQKLINYLSATM</sequence>
<dbReference type="RefSeq" id="XP_002642618.2">
    <property type="nucleotide sequence ID" value="XM_002642572.2"/>
</dbReference>
<feature type="compositionally biased region" description="Polar residues" evidence="2">
    <location>
        <begin position="1"/>
        <end position="14"/>
    </location>
</feature>
<dbReference type="OMA" id="NILMECA"/>
<accession>A0AAE9DG29</accession>
<dbReference type="EMBL" id="CP090893">
    <property type="protein sequence ID" value="ULU02779.1"/>
    <property type="molecule type" value="Genomic_DNA"/>
</dbReference>
<evidence type="ECO:0000256" key="1">
    <source>
        <dbReference type="ARBA" id="ARBA00005535"/>
    </source>
</evidence>
<dbReference type="PANTHER" id="PTHR13618">
    <property type="entry name" value="LEUCINE ZIPPER CONTAINING TRANSCRIPTION FACTOR LZF1"/>
    <property type="match status" value="1"/>
</dbReference>
<feature type="region of interest" description="Disordered" evidence="2">
    <location>
        <begin position="1"/>
        <end position="30"/>
    </location>
</feature>
<evidence type="ECO:0000313" key="4">
    <source>
        <dbReference type="Proteomes" id="UP000827892"/>
    </source>
</evidence>